<keyword evidence="12" id="KW-1185">Reference proteome</keyword>
<keyword evidence="11" id="KW-0645">Protease</keyword>
<dbReference type="InterPro" id="IPR003959">
    <property type="entry name" value="ATPase_AAA_core"/>
</dbReference>
<keyword evidence="11" id="KW-0378">Hydrolase</keyword>
<evidence type="ECO:0000256" key="4">
    <source>
        <dbReference type="ARBA" id="ARBA00023186"/>
    </source>
</evidence>
<comment type="similarity">
    <text evidence="7">Belongs to the ClpA/ClpB family.</text>
</comment>
<evidence type="ECO:0000313" key="11">
    <source>
        <dbReference type="EMBL" id="SFK51807.1"/>
    </source>
</evidence>
<evidence type="ECO:0000313" key="12">
    <source>
        <dbReference type="Proteomes" id="UP000199589"/>
    </source>
</evidence>
<keyword evidence="3 7" id="KW-0067">ATP-binding</keyword>
<dbReference type="Gene3D" id="3.40.50.300">
    <property type="entry name" value="P-loop containing nucleotide triphosphate hydrolases"/>
    <property type="match status" value="2"/>
</dbReference>
<dbReference type="Pfam" id="PF17871">
    <property type="entry name" value="AAA_lid_9"/>
    <property type="match status" value="1"/>
</dbReference>
<dbReference type="RefSeq" id="WP_091898280.1">
    <property type="nucleotide sequence ID" value="NZ_FOSJ01000044.1"/>
</dbReference>
<keyword evidence="2 7" id="KW-0547">Nucleotide-binding</keyword>
<dbReference type="InterPro" id="IPR018368">
    <property type="entry name" value="ClpA/B_CS1"/>
</dbReference>
<dbReference type="GO" id="GO:0005737">
    <property type="term" value="C:cytoplasm"/>
    <property type="evidence" value="ECO:0007669"/>
    <property type="project" value="TreeGrafter"/>
</dbReference>
<dbReference type="InterPro" id="IPR041546">
    <property type="entry name" value="ClpA/ClpB_AAA_lid"/>
</dbReference>
<evidence type="ECO:0000256" key="7">
    <source>
        <dbReference type="RuleBase" id="RU004432"/>
    </source>
</evidence>
<dbReference type="Pfam" id="PF00004">
    <property type="entry name" value="AAA"/>
    <property type="match status" value="1"/>
</dbReference>
<dbReference type="PRINTS" id="PR00300">
    <property type="entry name" value="CLPPROTEASEA"/>
</dbReference>
<dbReference type="STRING" id="258723.GCA_900169305_01099"/>
<dbReference type="Proteomes" id="UP000199589">
    <property type="component" value="Unassembled WGS sequence"/>
</dbReference>
<sequence>MNELFTDKAKKALLIAQEEAKGFRHRTVGTEHLLLGLVMETEGIAGKSLRQLSLSEEEVREEIEHFTSYGPGEKLPASAVLPYSPRARQVIKYATDEAKRMQRSLVGTEHLLLGLLRDEDILSSKIMSNLDISLSKTRQLILKKLGVQENKARGGFKGRRQARSPKSVEGTPTLDSLARNLTQAASEDRLDPIVGRNKEVRRIIQILSRRTKNNPVLVGDPGVGKTAIAEGLAQKIVAGEVPPALKNKRLMTLDMGSLVAGTKYRGEFEERMKKIIDEIYEDGEVILFIDELHTLIGAGGAEGAIDASNILKPALARGELQTIGATTLDEYQKHIEKDAALERRFASVQVNPPSEIEAEAILLGLRERYEEHHGVKITDDAIHSAVHFSTRYITSRQLPDKAIDLMDESASKVRIDASDQPTTMSKATEKLSDLSRMKEEAIQEQNFERAAQIREKEMKQRKRIEKMIENEDVSEEVALEVTAKDIAEVVSQWTGIPVQQMEQKETDRLLNLEKVLHERVVGQEEAVVAVSKAIRRARSGLKDPKRPIGSFMFLGPTGVGKTELAKALAEAMFGSEESLIRVDMSEYMEKYSTSRLVGSPPGYVGYDEGGQLTEKIRQKPYSVILLDEVEKAHPDVFNILLQVLDDGLLTDGKGRQVDFKNTIVIMTSNLGATALRDEKSVGFGAVDKRFDHKGMEKRIREELKNAFRPEFLNRVDDTIVFESLKKEELREIVKLLTQSIVTRMDELGIGLKITSSAMDVIAKAGFDPEYGARPLRRAIQTKIEDKLSEELLAGNVIIGDKVTIGASKGEITLKVRNRTNNEKEITVKN</sequence>
<dbReference type="SUPFAM" id="SSF81923">
    <property type="entry name" value="Double Clp-N motif"/>
    <property type="match status" value="1"/>
</dbReference>
<dbReference type="FunFam" id="3.40.50.300:FF:000010">
    <property type="entry name" value="Chaperone clpB 1, putative"/>
    <property type="match status" value="1"/>
</dbReference>
<dbReference type="GO" id="GO:0008233">
    <property type="term" value="F:peptidase activity"/>
    <property type="evidence" value="ECO:0007669"/>
    <property type="project" value="UniProtKB-KW"/>
</dbReference>
<dbReference type="Gene3D" id="1.10.8.60">
    <property type="match status" value="2"/>
</dbReference>
<protein>
    <submittedName>
        <fullName evidence="11">ATP-dependent Clp protease ATP-binding subunit ClpC</fullName>
    </submittedName>
</protein>
<dbReference type="GO" id="GO:0006508">
    <property type="term" value="P:proteolysis"/>
    <property type="evidence" value="ECO:0007669"/>
    <property type="project" value="UniProtKB-KW"/>
</dbReference>
<evidence type="ECO:0000256" key="1">
    <source>
        <dbReference type="ARBA" id="ARBA00022737"/>
    </source>
</evidence>
<dbReference type="AlphaFoldDB" id="A0A1I4A6S2"/>
<dbReference type="InterPro" id="IPR050130">
    <property type="entry name" value="ClpA_ClpB"/>
</dbReference>
<reference evidence="12" key="1">
    <citation type="submission" date="2016-10" db="EMBL/GenBank/DDBJ databases">
        <authorList>
            <person name="Varghese N."/>
            <person name="Submissions S."/>
        </authorList>
    </citation>
    <scope>NUCLEOTIDE SEQUENCE [LARGE SCALE GENOMIC DNA]</scope>
    <source>
        <strain evidence="12">DSM 16108</strain>
    </source>
</reference>
<evidence type="ECO:0000256" key="8">
    <source>
        <dbReference type="SAM" id="MobiDB-lite"/>
    </source>
</evidence>
<dbReference type="InterPro" id="IPR004176">
    <property type="entry name" value="Clp_R_N"/>
</dbReference>
<evidence type="ECO:0000256" key="2">
    <source>
        <dbReference type="ARBA" id="ARBA00022741"/>
    </source>
</evidence>
<dbReference type="SMART" id="SM00382">
    <property type="entry name" value="AAA"/>
    <property type="match status" value="2"/>
</dbReference>
<dbReference type="Gene3D" id="1.10.1780.10">
    <property type="entry name" value="Clp, N-terminal domain"/>
    <property type="match status" value="1"/>
</dbReference>
<dbReference type="InterPro" id="IPR027417">
    <property type="entry name" value="P-loop_NTPase"/>
</dbReference>
<gene>
    <name evidence="11" type="ORF">SAMN04488569_10445</name>
</gene>
<dbReference type="OrthoDB" id="9803641at2"/>
<dbReference type="EMBL" id="FOSJ01000044">
    <property type="protein sequence ID" value="SFK51807.1"/>
    <property type="molecule type" value="Genomic_DNA"/>
</dbReference>
<dbReference type="Pfam" id="PF10431">
    <property type="entry name" value="ClpB_D2-small"/>
    <property type="match status" value="1"/>
</dbReference>
<feature type="region of interest" description="Disordered" evidence="8">
    <location>
        <begin position="153"/>
        <end position="174"/>
    </location>
</feature>
<dbReference type="PANTHER" id="PTHR11638:SF18">
    <property type="entry name" value="HEAT SHOCK PROTEIN 104"/>
    <property type="match status" value="1"/>
</dbReference>
<name>A0A1I4A6S2_9LACT</name>
<evidence type="ECO:0000256" key="5">
    <source>
        <dbReference type="ARBA" id="ARBA00025613"/>
    </source>
</evidence>
<dbReference type="Pfam" id="PF07724">
    <property type="entry name" value="AAA_2"/>
    <property type="match status" value="1"/>
</dbReference>
<dbReference type="FunFam" id="3.40.50.300:FF:000025">
    <property type="entry name" value="ATP-dependent Clp protease subunit"/>
    <property type="match status" value="1"/>
</dbReference>
<evidence type="ECO:0000256" key="3">
    <source>
        <dbReference type="ARBA" id="ARBA00022840"/>
    </source>
</evidence>
<organism evidence="11 12">
    <name type="scientific">Marinilactibacillus piezotolerans</name>
    <dbReference type="NCBI Taxonomy" id="258723"/>
    <lineage>
        <taxon>Bacteria</taxon>
        <taxon>Bacillati</taxon>
        <taxon>Bacillota</taxon>
        <taxon>Bacilli</taxon>
        <taxon>Lactobacillales</taxon>
        <taxon>Carnobacteriaceae</taxon>
        <taxon>Marinilactibacillus</taxon>
    </lineage>
</organism>
<dbReference type="GO" id="GO:0005524">
    <property type="term" value="F:ATP binding"/>
    <property type="evidence" value="ECO:0007669"/>
    <property type="project" value="UniProtKB-KW"/>
</dbReference>
<dbReference type="SUPFAM" id="SSF52540">
    <property type="entry name" value="P-loop containing nucleoside triphosphate hydrolases"/>
    <property type="match status" value="2"/>
</dbReference>
<dbReference type="SMART" id="SM01086">
    <property type="entry name" value="ClpB_D2-small"/>
    <property type="match status" value="1"/>
</dbReference>
<dbReference type="InterPro" id="IPR001943">
    <property type="entry name" value="UVR_dom"/>
</dbReference>
<evidence type="ECO:0000259" key="10">
    <source>
        <dbReference type="PROSITE" id="PS51903"/>
    </source>
</evidence>
<accession>A0A1I4A6S2</accession>
<dbReference type="InterPro" id="IPR003593">
    <property type="entry name" value="AAA+_ATPase"/>
</dbReference>
<keyword evidence="1 6" id="KW-0677">Repeat</keyword>
<dbReference type="CDD" id="cd00009">
    <property type="entry name" value="AAA"/>
    <property type="match status" value="1"/>
</dbReference>
<dbReference type="PROSITE" id="PS00871">
    <property type="entry name" value="CLPAB_2"/>
    <property type="match status" value="1"/>
</dbReference>
<feature type="domain" description="UVR" evidence="9">
    <location>
        <begin position="428"/>
        <end position="463"/>
    </location>
</feature>
<proteinExistence type="inferred from homology"/>
<dbReference type="CDD" id="cd19499">
    <property type="entry name" value="RecA-like_ClpB_Hsp104-like"/>
    <property type="match status" value="1"/>
</dbReference>
<dbReference type="Pfam" id="PF02861">
    <property type="entry name" value="Clp_N"/>
    <property type="match status" value="1"/>
</dbReference>
<dbReference type="InterPro" id="IPR028299">
    <property type="entry name" value="ClpA/B_CS2"/>
</dbReference>
<dbReference type="InterPro" id="IPR019489">
    <property type="entry name" value="Clp_ATPase_C"/>
</dbReference>
<dbReference type="InterPro" id="IPR001270">
    <property type="entry name" value="ClpA/B"/>
</dbReference>
<feature type="compositionally biased region" description="Basic residues" evidence="8">
    <location>
        <begin position="154"/>
        <end position="163"/>
    </location>
</feature>
<dbReference type="PROSITE" id="PS00870">
    <property type="entry name" value="CLPAB_1"/>
    <property type="match status" value="1"/>
</dbReference>
<dbReference type="GO" id="GO:0016887">
    <property type="term" value="F:ATP hydrolysis activity"/>
    <property type="evidence" value="ECO:0007669"/>
    <property type="project" value="InterPro"/>
</dbReference>
<dbReference type="Gene3D" id="4.10.860.10">
    <property type="entry name" value="UVR domain"/>
    <property type="match status" value="1"/>
</dbReference>
<comment type="function">
    <text evidence="5">Part of a stress-induced multi-chaperone system, it is involved in the recovery of the cell from heat-induced damage, in cooperation with DnaK, DnaJ and GrpE. Acts before DnaK, in the processing of protein aggregates. Protein binding stimulates the ATPase activity; ATP hydrolysis unfolds the denatured protein aggregates, which probably helps expose new hydrophobic binding sites on the surface of ClpB-bound aggregates, contributing to the solubilization and refolding of denatured protein aggregates by DnaK.</text>
</comment>
<feature type="domain" description="Clp R" evidence="10">
    <location>
        <begin position="1"/>
        <end position="147"/>
    </location>
</feature>
<dbReference type="InterPro" id="IPR036628">
    <property type="entry name" value="Clp_N_dom_sf"/>
</dbReference>
<keyword evidence="4 7" id="KW-0143">Chaperone</keyword>
<evidence type="ECO:0000256" key="6">
    <source>
        <dbReference type="PROSITE-ProRule" id="PRU01251"/>
    </source>
</evidence>
<dbReference type="PROSITE" id="PS50151">
    <property type="entry name" value="UVR"/>
    <property type="match status" value="1"/>
</dbReference>
<evidence type="ECO:0000259" key="9">
    <source>
        <dbReference type="PROSITE" id="PS50151"/>
    </source>
</evidence>
<dbReference type="PANTHER" id="PTHR11638">
    <property type="entry name" value="ATP-DEPENDENT CLP PROTEASE"/>
    <property type="match status" value="1"/>
</dbReference>
<dbReference type="GO" id="GO:0034605">
    <property type="term" value="P:cellular response to heat"/>
    <property type="evidence" value="ECO:0007669"/>
    <property type="project" value="TreeGrafter"/>
</dbReference>
<dbReference type="PROSITE" id="PS51903">
    <property type="entry name" value="CLP_R"/>
    <property type="match status" value="1"/>
</dbReference>